<organism evidence="2 3">
    <name type="scientific">Phytophthora nicotianae P1976</name>
    <dbReference type="NCBI Taxonomy" id="1317066"/>
    <lineage>
        <taxon>Eukaryota</taxon>
        <taxon>Sar</taxon>
        <taxon>Stramenopiles</taxon>
        <taxon>Oomycota</taxon>
        <taxon>Peronosporomycetes</taxon>
        <taxon>Peronosporales</taxon>
        <taxon>Peronosporaceae</taxon>
        <taxon>Phytophthora</taxon>
    </lineage>
</organism>
<evidence type="ECO:0000313" key="2">
    <source>
        <dbReference type="EMBL" id="ETO60686.1"/>
    </source>
</evidence>
<gene>
    <name evidence="2" type="ORF">F444_21163</name>
</gene>
<comment type="caution">
    <text evidence="2">The sequence shown here is derived from an EMBL/GenBank/DDBJ whole genome shotgun (WGS) entry which is preliminary data.</text>
</comment>
<accession>A0A080Z225</accession>
<feature type="compositionally biased region" description="Basic and acidic residues" evidence="1">
    <location>
        <begin position="1"/>
        <end position="14"/>
    </location>
</feature>
<evidence type="ECO:0000313" key="3">
    <source>
        <dbReference type="Proteomes" id="UP000028582"/>
    </source>
</evidence>
<name>A0A080Z225_PHYNI</name>
<reference evidence="2 3" key="1">
    <citation type="submission" date="2013-11" db="EMBL/GenBank/DDBJ databases">
        <title>The Genome Sequence of Phytophthora parasitica P1976.</title>
        <authorList>
            <consortium name="The Broad Institute Genomics Platform"/>
            <person name="Russ C."/>
            <person name="Tyler B."/>
            <person name="Panabieres F."/>
            <person name="Shan W."/>
            <person name="Tripathy S."/>
            <person name="Grunwald N."/>
            <person name="Machado M."/>
            <person name="Johnson C.S."/>
            <person name="Walker B."/>
            <person name="Young S."/>
            <person name="Zeng Q."/>
            <person name="Gargeya S."/>
            <person name="Fitzgerald M."/>
            <person name="Haas B."/>
            <person name="Abouelleil A."/>
            <person name="Allen A.W."/>
            <person name="Alvarado L."/>
            <person name="Arachchi H.M."/>
            <person name="Berlin A.M."/>
            <person name="Chapman S.B."/>
            <person name="Gainer-Dewar J."/>
            <person name="Goldberg J."/>
            <person name="Griggs A."/>
            <person name="Gujja S."/>
            <person name="Hansen M."/>
            <person name="Howarth C."/>
            <person name="Imamovic A."/>
            <person name="Ireland A."/>
            <person name="Larimer J."/>
            <person name="McCowan C."/>
            <person name="Murphy C."/>
            <person name="Pearson M."/>
            <person name="Poon T.W."/>
            <person name="Priest M."/>
            <person name="Roberts A."/>
            <person name="Saif S."/>
            <person name="Shea T."/>
            <person name="Sisk P."/>
            <person name="Sykes S."/>
            <person name="Wortman J."/>
            <person name="Nusbaum C."/>
            <person name="Birren B."/>
        </authorList>
    </citation>
    <scope>NUCLEOTIDE SEQUENCE [LARGE SCALE GENOMIC DNA]</scope>
    <source>
        <strain evidence="2 3">P1976</strain>
    </source>
</reference>
<sequence>MHRDGMEEGQREGGHVGSAQVSPWNATRRGSTRPLESTCASRACVRLGRGVLNAGVMLTSPWRASLPCPKALSRKVFRIVIKGGLARKCHLSHNCPLSFQAEHQRGSGSTGC</sequence>
<protein>
    <submittedName>
        <fullName evidence="2">Uncharacterized protein</fullName>
    </submittedName>
</protein>
<dbReference type="Proteomes" id="UP000028582">
    <property type="component" value="Unassembled WGS sequence"/>
</dbReference>
<dbReference type="OrthoDB" id="10349621at2759"/>
<dbReference type="EMBL" id="ANJA01003901">
    <property type="protein sequence ID" value="ETO60686.1"/>
    <property type="molecule type" value="Genomic_DNA"/>
</dbReference>
<evidence type="ECO:0000256" key="1">
    <source>
        <dbReference type="SAM" id="MobiDB-lite"/>
    </source>
</evidence>
<feature type="region of interest" description="Disordered" evidence="1">
    <location>
        <begin position="1"/>
        <end position="37"/>
    </location>
</feature>
<proteinExistence type="predicted"/>
<dbReference type="AlphaFoldDB" id="A0A080Z225"/>
<feature type="compositionally biased region" description="Polar residues" evidence="1">
    <location>
        <begin position="19"/>
        <end position="37"/>
    </location>
</feature>